<dbReference type="InterPro" id="IPR011333">
    <property type="entry name" value="SKP1/BTB/POZ_sf"/>
</dbReference>
<dbReference type="GO" id="GO:0043161">
    <property type="term" value="P:proteasome-mediated ubiquitin-dependent protein catabolic process"/>
    <property type="evidence" value="ECO:0000318"/>
    <property type="project" value="GO_Central"/>
</dbReference>
<dbReference type="SMART" id="SM00225">
    <property type="entry name" value="BTB"/>
    <property type="match status" value="1"/>
</dbReference>
<keyword evidence="1" id="KW-0479">Metal-binding</keyword>
<dbReference type="SUPFAM" id="SSF54695">
    <property type="entry name" value="POZ domain"/>
    <property type="match status" value="1"/>
</dbReference>
<dbReference type="GO" id="GO:0042542">
    <property type="term" value="P:response to hydrogen peroxide"/>
    <property type="evidence" value="ECO:0007669"/>
    <property type="project" value="UniProtKB-ARBA"/>
</dbReference>
<sequence length="441" mass="49331">MAFCTVPASVVSLPTIRREENDNREVEVCVERIRSGLYCMHSKWEKPQCKSNDDSIAASQKSDEITPFTLVDSVVQPQLSSVAAVDPVSSTQGNGANGTADKIFGAHHQQADYVVDFVIDGQSYVFKASFTKSTTTTKIVGLLTLSQVETKSSKASTAEESIGEGGKDAVNLSNETPEEDSTHHQLPSAIWANLNGAMTKILPLNKSLNSDHHWESANFDGSFTYFERLFSVDEWKPWKPLTCLLWIEFETFSGGEKNVLKKLADMYVHQKHCDVQFTFKGDERVGGHVNILVARSPVFAAMFEHDMKEAATGVVAIVDVQPDIFKQLLHYIYSGRLLTPLTEEATAQPLFVAADKYDIGDLKEECVRFLLTCVRVDNAINLLVWAHLHSVDELQQTVVSFMTLQGKEVCHLKEWEDLTKNYPDLCVLVTRRIIDRMCLFI</sequence>
<feature type="domain" description="BTB" evidence="3">
    <location>
        <begin position="273"/>
        <end position="341"/>
    </location>
</feature>
<dbReference type="FunFam" id="3.30.710.10:FF:000159">
    <property type="entry name" value="Speckle-type POZ protein B"/>
    <property type="match status" value="1"/>
</dbReference>
<dbReference type="PROSITE" id="PS50097">
    <property type="entry name" value="BTB"/>
    <property type="match status" value="1"/>
</dbReference>
<feature type="region of interest" description="Disordered" evidence="2">
    <location>
        <begin position="153"/>
        <end position="184"/>
    </location>
</feature>
<dbReference type="GO" id="GO:0009751">
    <property type="term" value="P:response to salicylic acid"/>
    <property type="evidence" value="ECO:0007669"/>
    <property type="project" value="UniProtKB-ARBA"/>
</dbReference>
<dbReference type="AlphaFoldDB" id="E9GSM7"/>
<dbReference type="InParanoid" id="E9GSM7"/>
<reference evidence="4 5" key="1">
    <citation type="journal article" date="2011" name="Science">
        <title>The ecoresponsive genome of Daphnia pulex.</title>
        <authorList>
            <person name="Colbourne J.K."/>
            <person name="Pfrender M.E."/>
            <person name="Gilbert D."/>
            <person name="Thomas W.K."/>
            <person name="Tucker A."/>
            <person name="Oakley T.H."/>
            <person name="Tokishita S."/>
            <person name="Aerts A."/>
            <person name="Arnold G.J."/>
            <person name="Basu M.K."/>
            <person name="Bauer D.J."/>
            <person name="Caceres C.E."/>
            <person name="Carmel L."/>
            <person name="Casola C."/>
            <person name="Choi J.H."/>
            <person name="Detter J.C."/>
            <person name="Dong Q."/>
            <person name="Dusheyko S."/>
            <person name="Eads B.D."/>
            <person name="Frohlich T."/>
            <person name="Geiler-Samerotte K.A."/>
            <person name="Gerlach D."/>
            <person name="Hatcher P."/>
            <person name="Jogdeo S."/>
            <person name="Krijgsveld J."/>
            <person name="Kriventseva E.V."/>
            <person name="Kultz D."/>
            <person name="Laforsch C."/>
            <person name="Lindquist E."/>
            <person name="Lopez J."/>
            <person name="Manak J.R."/>
            <person name="Muller J."/>
            <person name="Pangilinan J."/>
            <person name="Patwardhan R.P."/>
            <person name="Pitluck S."/>
            <person name="Pritham E.J."/>
            <person name="Rechtsteiner A."/>
            <person name="Rho M."/>
            <person name="Rogozin I.B."/>
            <person name="Sakarya O."/>
            <person name="Salamov A."/>
            <person name="Schaack S."/>
            <person name="Shapiro H."/>
            <person name="Shiga Y."/>
            <person name="Skalitzky C."/>
            <person name="Smith Z."/>
            <person name="Souvorov A."/>
            <person name="Sung W."/>
            <person name="Tang Z."/>
            <person name="Tsuchiya D."/>
            <person name="Tu H."/>
            <person name="Vos H."/>
            <person name="Wang M."/>
            <person name="Wolf Y.I."/>
            <person name="Yamagata H."/>
            <person name="Yamada T."/>
            <person name="Ye Y."/>
            <person name="Shaw J.R."/>
            <person name="Andrews J."/>
            <person name="Crease T.J."/>
            <person name="Tang H."/>
            <person name="Lucas S.M."/>
            <person name="Robertson H.M."/>
            <person name="Bork P."/>
            <person name="Koonin E.V."/>
            <person name="Zdobnov E.M."/>
            <person name="Grigoriev I.V."/>
            <person name="Lynch M."/>
            <person name="Boore J.L."/>
        </authorList>
    </citation>
    <scope>NUCLEOTIDE SEQUENCE [LARGE SCALE GENOMIC DNA]</scope>
</reference>
<name>E9GSM7_DAPPU</name>
<dbReference type="GO" id="GO:0005737">
    <property type="term" value="C:cytoplasm"/>
    <property type="evidence" value="ECO:0000318"/>
    <property type="project" value="GO_Central"/>
</dbReference>
<dbReference type="Proteomes" id="UP000000305">
    <property type="component" value="Unassembled WGS sequence"/>
</dbReference>
<dbReference type="Gene3D" id="3.30.710.10">
    <property type="entry name" value="Potassium Channel Kv1.1, Chain A"/>
    <property type="match status" value="1"/>
</dbReference>
<dbReference type="KEGG" id="dpx:DAPPUDRAFT_225684"/>
<dbReference type="GO" id="GO:0031625">
    <property type="term" value="F:ubiquitin protein ligase binding"/>
    <property type="evidence" value="ECO:0000318"/>
    <property type="project" value="GO_Central"/>
</dbReference>
<dbReference type="eggNOG" id="KOG1987">
    <property type="taxonomic scope" value="Eukaryota"/>
</dbReference>
<dbReference type="GO" id="GO:0005516">
    <property type="term" value="F:calmodulin binding"/>
    <property type="evidence" value="ECO:0007669"/>
    <property type="project" value="UniProtKB-ARBA"/>
</dbReference>
<dbReference type="EMBL" id="GL732562">
    <property type="protein sequence ID" value="EFX77457.1"/>
    <property type="molecule type" value="Genomic_DNA"/>
</dbReference>
<evidence type="ECO:0000256" key="1">
    <source>
        <dbReference type="ARBA" id="ARBA00022723"/>
    </source>
</evidence>
<dbReference type="Pfam" id="PF00651">
    <property type="entry name" value="BTB"/>
    <property type="match status" value="1"/>
</dbReference>
<organism evidence="4 5">
    <name type="scientific">Daphnia pulex</name>
    <name type="common">Water flea</name>
    <dbReference type="NCBI Taxonomy" id="6669"/>
    <lineage>
        <taxon>Eukaryota</taxon>
        <taxon>Metazoa</taxon>
        <taxon>Ecdysozoa</taxon>
        <taxon>Arthropoda</taxon>
        <taxon>Crustacea</taxon>
        <taxon>Branchiopoda</taxon>
        <taxon>Diplostraca</taxon>
        <taxon>Cladocera</taxon>
        <taxon>Anomopoda</taxon>
        <taxon>Daphniidae</taxon>
        <taxon>Daphnia</taxon>
    </lineage>
</organism>
<dbReference type="HOGENOM" id="CLU_050585_0_0_1"/>
<keyword evidence="5" id="KW-1185">Reference proteome</keyword>
<gene>
    <name evidence="4" type="ORF">DAPPUDRAFT_225684</name>
</gene>
<protein>
    <recommendedName>
        <fullName evidence="3">BTB domain-containing protein</fullName>
    </recommendedName>
</protein>
<dbReference type="PANTHER" id="PTHR24413">
    <property type="entry name" value="SPECKLE-TYPE POZ PROTEIN"/>
    <property type="match status" value="1"/>
</dbReference>
<evidence type="ECO:0000256" key="2">
    <source>
        <dbReference type="SAM" id="MobiDB-lite"/>
    </source>
</evidence>
<evidence type="ECO:0000313" key="5">
    <source>
        <dbReference type="Proteomes" id="UP000000305"/>
    </source>
</evidence>
<dbReference type="Gene3D" id="1.25.40.420">
    <property type="match status" value="1"/>
</dbReference>
<accession>E9GSM7</accession>
<dbReference type="InterPro" id="IPR000210">
    <property type="entry name" value="BTB/POZ_dom"/>
</dbReference>
<dbReference type="PhylomeDB" id="E9GSM7"/>
<evidence type="ECO:0000259" key="3">
    <source>
        <dbReference type="PROSITE" id="PS50097"/>
    </source>
</evidence>
<dbReference type="FunFam" id="1.25.40.420:FF:000012">
    <property type="entry name" value="BTB/POZ and TAZ domain-containing protein 2"/>
    <property type="match status" value="1"/>
</dbReference>
<evidence type="ECO:0000313" key="4">
    <source>
        <dbReference type="EMBL" id="EFX77457.1"/>
    </source>
</evidence>
<dbReference type="OrthoDB" id="6431021at2759"/>
<proteinExistence type="predicted"/>
<dbReference type="GO" id="GO:0046872">
    <property type="term" value="F:metal ion binding"/>
    <property type="evidence" value="ECO:0007669"/>
    <property type="project" value="UniProtKB-KW"/>
</dbReference>
<dbReference type="OMA" id="HWESANF"/>
<dbReference type="GO" id="GO:0005634">
    <property type="term" value="C:nucleus"/>
    <property type="evidence" value="ECO:0000318"/>
    <property type="project" value="GO_Central"/>
</dbReference>
<dbReference type="GO" id="GO:0030162">
    <property type="term" value="P:regulation of proteolysis"/>
    <property type="evidence" value="ECO:0000318"/>
    <property type="project" value="GO_Central"/>
</dbReference>